<proteinExistence type="predicted"/>
<evidence type="ECO:0000256" key="1">
    <source>
        <dbReference type="SAM" id="Coils"/>
    </source>
</evidence>
<keyword evidence="1" id="KW-0175">Coiled coil</keyword>
<evidence type="ECO:0000313" key="3">
    <source>
        <dbReference type="Proteomes" id="UP000277212"/>
    </source>
</evidence>
<feature type="coiled-coil region" evidence="1">
    <location>
        <begin position="380"/>
        <end position="407"/>
    </location>
</feature>
<feature type="coiled-coil region" evidence="1">
    <location>
        <begin position="177"/>
        <end position="337"/>
    </location>
</feature>
<gene>
    <name evidence="2" type="ORF">CDV36_009012</name>
</gene>
<comment type="caution">
    <text evidence="2">The sequence shown here is derived from an EMBL/GenBank/DDBJ whole genome shotgun (WGS) entry which is preliminary data.</text>
</comment>
<feature type="coiled-coil region" evidence="1">
    <location>
        <begin position="54"/>
        <end position="91"/>
    </location>
</feature>
<sequence>MATSAGPSLAVPTTVKGTFDRSKEFAKRMDDLHVKRNQELAERAGYTDEAWDLLQEIKDKITHIEGQHEVMENMANRCREVNEEVDNILRHQEANPPQVDPETEEEENERMKKIALRAFGKIVNEPTLPLSFISQWGSQFDDKLQKAVETHFEPMNAQHELEIKELQDQQISQNLRVQVAEGKVVDLKSELANVQVKYNECKKHLKIANQKVTQWNRWEDEAMKLLETKRQEIRKLKGQLDQNVERDERVLELEEKLADAQQQCRETEAALITAQEQGSKGNTYLEKKLETEQHRVRKYSSEIGRLNGQVEDLTSRLEEEEQASNTLETELNGARAEAAKNKKALNDWYKYSKSLQETVNDQKKKYSEAYDILKQNQISLRRMRALNGSLQNQLRVAEENLASANEMVINRAASVDRAISENEDQVLSLSAERDGLILERDQLAQRLADAEAQVKIEQENLGTERNETFELGLKVDNQAADLAKKESQLLQERDMKIEAENKVLELEQTLKSKNDELESIRGGMSQIQASTSLFLVGLTGCSMSQEQGAVVVQALTITSELSNGENLPDDTWLLDPTLDGQAESLAQNSHVDCLALYIKLSTSTLGDGLEATRLIQKAIGGICSCTELHSGLRQGLIGMITSSQDLNSLMVCLPLWQLVQIIVARWGIGRHDEAAFRESLEHRLAEREAKIFNAIINDKVVSFCKKDPLSEPELHGDRKGAGIIVMPDQQALLVITSRRLRWVSLSQLDMTDYFRPVIHVPEGDDIAIEWEKGDVGYSLNREQVRRNA</sequence>
<dbReference type="AlphaFoldDB" id="A0A3M2S1D1"/>
<dbReference type="STRING" id="2010991.A0A3M2S1D1"/>
<reference evidence="2 3" key="1">
    <citation type="submission" date="2017-06" db="EMBL/GenBank/DDBJ databases">
        <title>Comparative genomic analysis of Ambrosia Fusariam Clade fungi.</title>
        <authorList>
            <person name="Stajich J.E."/>
            <person name="Carrillo J."/>
            <person name="Kijimoto T."/>
            <person name="Eskalen A."/>
            <person name="O'Donnell K."/>
            <person name="Kasson M."/>
        </authorList>
    </citation>
    <scope>NUCLEOTIDE SEQUENCE [LARGE SCALE GENOMIC DNA]</scope>
    <source>
        <strain evidence="2">UCR3666</strain>
    </source>
</reference>
<protein>
    <submittedName>
        <fullName evidence="2">Uncharacterized protein</fullName>
    </submittedName>
</protein>
<dbReference type="OrthoDB" id="10637816at2759"/>
<keyword evidence="3" id="KW-1185">Reference proteome</keyword>
<dbReference type="SUPFAM" id="SSF90257">
    <property type="entry name" value="Myosin rod fragments"/>
    <property type="match status" value="1"/>
</dbReference>
<dbReference type="EMBL" id="NKUJ01000170">
    <property type="protein sequence ID" value="RMJ11351.1"/>
    <property type="molecule type" value="Genomic_DNA"/>
</dbReference>
<feature type="coiled-coil region" evidence="1">
    <location>
        <begin position="433"/>
        <end position="516"/>
    </location>
</feature>
<organism evidence="2 3">
    <name type="scientific">Fusarium kuroshium</name>
    <dbReference type="NCBI Taxonomy" id="2010991"/>
    <lineage>
        <taxon>Eukaryota</taxon>
        <taxon>Fungi</taxon>
        <taxon>Dikarya</taxon>
        <taxon>Ascomycota</taxon>
        <taxon>Pezizomycotina</taxon>
        <taxon>Sordariomycetes</taxon>
        <taxon>Hypocreomycetidae</taxon>
        <taxon>Hypocreales</taxon>
        <taxon>Nectriaceae</taxon>
        <taxon>Fusarium</taxon>
        <taxon>Fusarium solani species complex</taxon>
    </lineage>
</organism>
<dbReference type="Proteomes" id="UP000277212">
    <property type="component" value="Unassembled WGS sequence"/>
</dbReference>
<evidence type="ECO:0000313" key="2">
    <source>
        <dbReference type="EMBL" id="RMJ11351.1"/>
    </source>
</evidence>
<name>A0A3M2S1D1_9HYPO</name>
<accession>A0A3M2S1D1</accession>